<reference evidence="1" key="1">
    <citation type="submission" date="2020-08" db="EMBL/GenBank/DDBJ databases">
        <title>Genome sequencing and assembly of the red palm weevil Rhynchophorus ferrugineus.</title>
        <authorList>
            <person name="Dias G.B."/>
            <person name="Bergman C.M."/>
            <person name="Manee M."/>
        </authorList>
    </citation>
    <scope>NUCLEOTIDE SEQUENCE</scope>
    <source>
        <strain evidence="1">AA-2017</strain>
        <tissue evidence="1">Whole larva</tissue>
    </source>
</reference>
<evidence type="ECO:0000313" key="2">
    <source>
        <dbReference type="Proteomes" id="UP000625711"/>
    </source>
</evidence>
<proteinExistence type="predicted"/>
<gene>
    <name evidence="1" type="ORF">GWI33_019185</name>
</gene>
<accession>A0A834HWJ5</accession>
<comment type="caution">
    <text evidence="1">The sequence shown here is derived from an EMBL/GenBank/DDBJ whole genome shotgun (WGS) entry which is preliminary data.</text>
</comment>
<sequence length="76" mass="8327">MRRGQTVLATTNEFLMSIKAVFPRSWIDVRRSFGPENYDSRSIVIDGAILDGRAMNSIAAELISIGPEARLNGLGC</sequence>
<protein>
    <submittedName>
        <fullName evidence="1">Uncharacterized protein</fullName>
    </submittedName>
</protein>
<organism evidence="1 2">
    <name type="scientific">Rhynchophorus ferrugineus</name>
    <name type="common">Red palm weevil</name>
    <name type="synonym">Curculio ferrugineus</name>
    <dbReference type="NCBI Taxonomy" id="354439"/>
    <lineage>
        <taxon>Eukaryota</taxon>
        <taxon>Metazoa</taxon>
        <taxon>Ecdysozoa</taxon>
        <taxon>Arthropoda</taxon>
        <taxon>Hexapoda</taxon>
        <taxon>Insecta</taxon>
        <taxon>Pterygota</taxon>
        <taxon>Neoptera</taxon>
        <taxon>Endopterygota</taxon>
        <taxon>Coleoptera</taxon>
        <taxon>Polyphaga</taxon>
        <taxon>Cucujiformia</taxon>
        <taxon>Curculionidae</taxon>
        <taxon>Dryophthorinae</taxon>
        <taxon>Rhynchophorus</taxon>
    </lineage>
</organism>
<keyword evidence="2" id="KW-1185">Reference proteome</keyword>
<dbReference type="AlphaFoldDB" id="A0A834HWJ5"/>
<evidence type="ECO:0000313" key="1">
    <source>
        <dbReference type="EMBL" id="KAF7267606.1"/>
    </source>
</evidence>
<name>A0A834HWJ5_RHYFE</name>
<dbReference type="EMBL" id="JAACXV010014403">
    <property type="protein sequence ID" value="KAF7267606.1"/>
    <property type="molecule type" value="Genomic_DNA"/>
</dbReference>
<dbReference type="Proteomes" id="UP000625711">
    <property type="component" value="Unassembled WGS sequence"/>
</dbReference>